<feature type="region of interest" description="Disordered" evidence="2">
    <location>
        <begin position="136"/>
        <end position="168"/>
    </location>
</feature>
<evidence type="ECO:0000256" key="3">
    <source>
        <dbReference type="SAM" id="SignalP"/>
    </source>
</evidence>
<name>A0A0P8ZKZ8_DROAN</name>
<dbReference type="InterPro" id="IPR014716">
    <property type="entry name" value="Fibrinogen_a/b/g_C_1"/>
</dbReference>
<evidence type="ECO:0008006" key="6">
    <source>
        <dbReference type="Google" id="ProtNLM"/>
    </source>
</evidence>
<dbReference type="Gene3D" id="3.90.215.10">
    <property type="entry name" value="Gamma Fibrinogen, chain A, domain 1"/>
    <property type="match status" value="1"/>
</dbReference>
<gene>
    <name evidence="4" type="primary">Dana\GF27440</name>
    <name evidence="4" type="ORF">GF27440</name>
</gene>
<evidence type="ECO:0000313" key="4">
    <source>
        <dbReference type="EMBL" id="KPU75491.1"/>
    </source>
</evidence>
<dbReference type="SUPFAM" id="SSF56496">
    <property type="entry name" value="Fibrinogen C-terminal domain-like"/>
    <property type="match status" value="1"/>
</dbReference>
<evidence type="ECO:0000256" key="2">
    <source>
        <dbReference type="SAM" id="MobiDB-lite"/>
    </source>
</evidence>
<sequence length="220" mass="25950">MVLAVVLISAIYFTFGSLGQEQESCYLTDEMEDECAAVCYPIVKPLLRYFEKCQEKEVQRSQWQDRYTAVLKEYSDLQKKFYEALVKYSYLEKRYLADHHETEEHRLKEINIKYEKSELRNQQKDRDIESLKDQIFNSKKSNDKPRQPSNLDNKSPNALQGLPDRCPRRQNEDSIIQEIQIPGSDPFKVVCQSDPDTGAGWMLVFQKVPYSFTFNRTYED</sequence>
<evidence type="ECO:0000256" key="1">
    <source>
        <dbReference type="SAM" id="Coils"/>
    </source>
</evidence>
<protein>
    <recommendedName>
        <fullName evidence="6">Fibrinogen C-terminal domain-containing protein</fullName>
    </recommendedName>
</protein>
<feature type="chain" id="PRO_5006154880" description="Fibrinogen C-terminal domain-containing protein" evidence="3">
    <location>
        <begin position="17"/>
        <end position="220"/>
    </location>
</feature>
<evidence type="ECO:0000313" key="5">
    <source>
        <dbReference type="Proteomes" id="UP000007801"/>
    </source>
</evidence>
<dbReference type="OrthoDB" id="6514358at2759"/>
<keyword evidence="1" id="KW-0175">Coiled coil</keyword>
<dbReference type="Proteomes" id="UP000007801">
    <property type="component" value="Unassembled WGS sequence"/>
</dbReference>
<dbReference type="EMBL" id="CH902625">
    <property type="protein sequence ID" value="KPU75491.1"/>
    <property type="molecule type" value="Genomic_DNA"/>
</dbReference>
<keyword evidence="5" id="KW-1185">Reference proteome</keyword>
<feature type="compositionally biased region" description="Polar residues" evidence="2">
    <location>
        <begin position="147"/>
        <end position="158"/>
    </location>
</feature>
<dbReference type="SMR" id="A0A0P8ZKZ8"/>
<organism evidence="4 5">
    <name type="scientific">Drosophila ananassae</name>
    <name type="common">Fruit fly</name>
    <dbReference type="NCBI Taxonomy" id="7217"/>
    <lineage>
        <taxon>Eukaryota</taxon>
        <taxon>Metazoa</taxon>
        <taxon>Ecdysozoa</taxon>
        <taxon>Arthropoda</taxon>
        <taxon>Hexapoda</taxon>
        <taxon>Insecta</taxon>
        <taxon>Pterygota</taxon>
        <taxon>Neoptera</taxon>
        <taxon>Endopterygota</taxon>
        <taxon>Diptera</taxon>
        <taxon>Brachycera</taxon>
        <taxon>Muscomorpha</taxon>
        <taxon>Ephydroidea</taxon>
        <taxon>Drosophilidae</taxon>
        <taxon>Drosophila</taxon>
        <taxon>Sophophora</taxon>
    </lineage>
</organism>
<dbReference type="InterPro" id="IPR036056">
    <property type="entry name" value="Fibrinogen-like_C"/>
</dbReference>
<reference evidence="4 5" key="1">
    <citation type="journal article" date="2007" name="Nature">
        <title>Evolution of genes and genomes on the Drosophila phylogeny.</title>
        <authorList>
            <consortium name="Drosophila 12 Genomes Consortium"/>
            <person name="Clark A.G."/>
            <person name="Eisen M.B."/>
            <person name="Smith D.R."/>
            <person name="Bergman C.M."/>
            <person name="Oliver B."/>
            <person name="Markow T.A."/>
            <person name="Kaufman T.C."/>
            <person name="Kellis M."/>
            <person name="Gelbart W."/>
            <person name="Iyer V.N."/>
            <person name="Pollard D.A."/>
            <person name="Sackton T.B."/>
            <person name="Larracuente A.M."/>
            <person name="Singh N.D."/>
            <person name="Abad J.P."/>
            <person name="Abt D.N."/>
            <person name="Adryan B."/>
            <person name="Aguade M."/>
            <person name="Akashi H."/>
            <person name="Anderson W.W."/>
            <person name="Aquadro C.F."/>
            <person name="Ardell D.H."/>
            <person name="Arguello R."/>
            <person name="Artieri C.G."/>
            <person name="Barbash D.A."/>
            <person name="Barker D."/>
            <person name="Barsanti P."/>
            <person name="Batterham P."/>
            <person name="Batzoglou S."/>
            <person name="Begun D."/>
            <person name="Bhutkar A."/>
            <person name="Blanco E."/>
            <person name="Bosak S.A."/>
            <person name="Bradley R.K."/>
            <person name="Brand A.D."/>
            <person name="Brent M.R."/>
            <person name="Brooks A.N."/>
            <person name="Brown R.H."/>
            <person name="Butlin R.K."/>
            <person name="Caggese C."/>
            <person name="Calvi B.R."/>
            <person name="Bernardo de Carvalho A."/>
            <person name="Caspi A."/>
            <person name="Castrezana S."/>
            <person name="Celniker S.E."/>
            <person name="Chang J.L."/>
            <person name="Chapple C."/>
            <person name="Chatterji S."/>
            <person name="Chinwalla A."/>
            <person name="Civetta A."/>
            <person name="Clifton S.W."/>
            <person name="Comeron J.M."/>
            <person name="Costello J.C."/>
            <person name="Coyne J.A."/>
            <person name="Daub J."/>
            <person name="David R.G."/>
            <person name="Delcher A.L."/>
            <person name="Delehaunty K."/>
            <person name="Do C.B."/>
            <person name="Ebling H."/>
            <person name="Edwards K."/>
            <person name="Eickbush T."/>
            <person name="Evans J.D."/>
            <person name="Filipski A."/>
            <person name="Findeiss S."/>
            <person name="Freyhult E."/>
            <person name="Fulton L."/>
            <person name="Fulton R."/>
            <person name="Garcia A.C."/>
            <person name="Gardiner A."/>
            <person name="Garfield D.A."/>
            <person name="Garvin B.E."/>
            <person name="Gibson G."/>
            <person name="Gilbert D."/>
            <person name="Gnerre S."/>
            <person name="Godfrey J."/>
            <person name="Good R."/>
            <person name="Gotea V."/>
            <person name="Gravely B."/>
            <person name="Greenberg A.J."/>
            <person name="Griffiths-Jones S."/>
            <person name="Gross S."/>
            <person name="Guigo R."/>
            <person name="Gustafson E.A."/>
            <person name="Haerty W."/>
            <person name="Hahn M.W."/>
            <person name="Halligan D.L."/>
            <person name="Halpern A.L."/>
            <person name="Halter G.M."/>
            <person name="Han M.V."/>
            <person name="Heger A."/>
            <person name="Hillier L."/>
            <person name="Hinrichs A.S."/>
            <person name="Holmes I."/>
            <person name="Hoskins R.A."/>
            <person name="Hubisz M.J."/>
            <person name="Hultmark D."/>
            <person name="Huntley M.A."/>
            <person name="Jaffe D.B."/>
            <person name="Jagadeeshan S."/>
            <person name="Jeck W.R."/>
            <person name="Johnson J."/>
            <person name="Jones C.D."/>
            <person name="Jordan W.C."/>
            <person name="Karpen G.H."/>
            <person name="Kataoka E."/>
            <person name="Keightley P.D."/>
            <person name="Kheradpour P."/>
            <person name="Kirkness E.F."/>
            <person name="Koerich L.B."/>
            <person name="Kristiansen K."/>
            <person name="Kudrna D."/>
            <person name="Kulathinal R.J."/>
            <person name="Kumar S."/>
            <person name="Kwok R."/>
            <person name="Lander E."/>
            <person name="Langley C.H."/>
            <person name="Lapoint R."/>
            <person name="Lazzaro B.P."/>
            <person name="Lee S.J."/>
            <person name="Levesque L."/>
            <person name="Li R."/>
            <person name="Lin C.F."/>
            <person name="Lin M.F."/>
            <person name="Lindblad-Toh K."/>
            <person name="Llopart A."/>
            <person name="Long M."/>
            <person name="Low L."/>
            <person name="Lozovsky E."/>
            <person name="Lu J."/>
            <person name="Luo M."/>
            <person name="Machado C.A."/>
            <person name="Makalowski W."/>
            <person name="Marzo M."/>
            <person name="Matsuda M."/>
            <person name="Matzkin L."/>
            <person name="McAllister B."/>
            <person name="McBride C.S."/>
            <person name="McKernan B."/>
            <person name="McKernan K."/>
            <person name="Mendez-Lago M."/>
            <person name="Minx P."/>
            <person name="Mollenhauer M.U."/>
            <person name="Montooth K."/>
            <person name="Mount S.M."/>
            <person name="Mu X."/>
            <person name="Myers E."/>
            <person name="Negre B."/>
            <person name="Newfeld S."/>
            <person name="Nielsen R."/>
            <person name="Noor M.A."/>
            <person name="O'Grady P."/>
            <person name="Pachter L."/>
            <person name="Papaceit M."/>
            <person name="Parisi M.J."/>
            <person name="Parisi M."/>
            <person name="Parts L."/>
            <person name="Pedersen J.S."/>
            <person name="Pesole G."/>
            <person name="Phillippy A.M."/>
            <person name="Ponting C.P."/>
            <person name="Pop M."/>
            <person name="Porcelli D."/>
            <person name="Powell J.R."/>
            <person name="Prohaska S."/>
            <person name="Pruitt K."/>
            <person name="Puig M."/>
            <person name="Quesneville H."/>
            <person name="Ram K.R."/>
            <person name="Rand D."/>
            <person name="Rasmussen M.D."/>
            <person name="Reed L.K."/>
            <person name="Reenan R."/>
            <person name="Reily A."/>
            <person name="Remington K.A."/>
            <person name="Rieger T.T."/>
            <person name="Ritchie M.G."/>
            <person name="Robin C."/>
            <person name="Rogers Y.H."/>
            <person name="Rohde C."/>
            <person name="Rozas J."/>
            <person name="Rubenfield M.J."/>
            <person name="Ruiz A."/>
            <person name="Russo S."/>
            <person name="Salzberg S.L."/>
            <person name="Sanchez-Gracia A."/>
            <person name="Saranga D.J."/>
            <person name="Sato H."/>
            <person name="Schaeffer S.W."/>
            <person name="Schatz M.C."/>
            <person name="Schlenke T."/>
            <person name="Schwartz R."/>
            <person name="Segarra C."/>
            <person name="Singh R.S."/>
            <person name="Sirot L."/>
            <person name="Sirota M."/>
            <person name="Sisneros N.B."/>
            <person name="Smith C.D."/>
            <person name="Smith T.F."/>
            <person name="Spieth J."/>
            <person name="Stage D.E."/>
            <person name="Stark A."/>
            <person name="Stephan W."/>
            <person name="Strausberg R.L."/>
            <person name="Strempel S."/>
            <person name="Sturgill D."/>
            <person name="Sutton G."/>
            <person name="Sutton G.G."/>
            <person name="Tao W."/>
            <person name="Teichmann S."/>
            <person name="Tobari Y.N."/>
            <person name="Tomimura Y."/>
            <person name="Tsolas J.M."/>
            <person name="Valente V.L."/>
            <person name="Venter E."/>
            <person name="Venter J.C."/>
            <person name="Vicario S."/>
            <person name="Vieira F.G."/>
            <person name="Vilella A.J."/>
            <person name="Villasante A."/>
            <person name="Walenz B."/>
            <person name="Wang J."/>
            <person name="Wasserman M."/>
            <person name="Watts T."/>
            <person name="Wilson D."/>
            <person name="Wilson R.K."/>
            <person name="Wing R.A."/>
            <person name="Wolfner M.F."/>
            <person name="Wong A."/>
            <person name="Wong G.K."/>
            <person name="Wu C.I."/>
            <person name="Wu G."/>
            <person name="Yamamoto D."/>
            <person name="Yang H.P."/>
            <person name="Yang S.P."/>
            <person name="Yorke J.A."/>
            <person name="Yoshida K."/>
            <person name="Zdobnov E."/>
            <person name="Zhang P."/>
            <person name="Zhang Y."/>
            <person name="Zimin A.V."/>
            <person name="Baldwin J."/>
            <person name="Abdouelleil A."/>
            <person name="Abdulkadir J."/>
            <person name="Abebe A."/>
            <person name="Abera B."/>
            <person name="Abreu J."/>
            <person name="Acer S.C."/>
            <person name="Aftuck L."/>
            <person name="Alexander A."/>
            <person name="An P."/>
            <person name="Anderson E."/>
            <person name="Anderson S."/>
            <person name="Arachi H."/>
            <person name="Azer M."/>
            <person name="Bachantsang P."/>
            <person name="Barry A."/>
            <person name="Bayul T."/>
            <person name="Berlin A."/>
            <person name="Bessette D."/>
            <person name="Bloom T."/>
            <person name="Blye J."/>
            <person name="Boguslavskiy L."/>
            <person name="Bonnet C."/>
            <person name="Boukhgalter B."/>
            <person name="Bourzgui I."/>
            <person name="Brown A."/>
            <person name="Cahill P."/>
            <person name="Channer S."/>
            <person name="Cheshatsang Y."/>
            <person name="Chuda L."/>
            <person name="Citroen M."/>
            <person name="Collymore A."/>
            <person name="Cooke P."/>
            <person name="Costello M."/>
            <person name="D'Aco K."/>
            <person name="Daza R."/>
            <person name="De Haan G."/>
            <person name="DeGray S."/>
            <person name="DeMaso C."/>
            <person name="Dhargay N."/>
            <person name="Dooley K."/>
            <person name="Dooley E."/>
            <person name="Doricent M."/>
            <person name="Dorje P."/>
            <person name="Dorjee K."/>
            <person name="Dupes A."/>
            <person name="Elong R."/>
            <person name="Falk J."/>
            <person name="Farina A."/>
            <person name="Faro S."/>
            <person name="Ferguson D."/>
            <person name="Fisher S."/>
            <person name="Foley C.D."/>
            <person name="Franke A."/>
            <person name="Friedrich D."/>
            <person name="Gadbois L."/>
            <person name="Gearin G."/>
            <person name="Gearin C.R."/>
            <person name="Giannoukos G."/>
            <person name="Goode T."/>
            <person name="Graham J."/>
            <person name="Grandbois E."/>
            <person name="Grewal S."/>
            <person name="Gyaltsen K."/>
            <person name="Hafez N."/>
            <person name="Hagos B."/>
            <person name="Hall J."/>
            <person name="Henson C."/>
            <person name="Hollinger A."/>
            <person name="Honan T."/>
            <person name="Huard M.D."/>
            <person name="Hughes L."/>
            <person name="Hurhula B."/>
            <person name="Husby M.E."/>
            <person name="Kamat A."/>
            <person name="Kanga B."/>
            <person name="Kashin S."/>
            <person name="Khazanovich D."/>
            <person name="Kisner P."/>
            <person name="Lance K."/>
            <person name="Lara M."/>
            <person name="Lee W."/>
            <person name="Lennon N."/>
            <person name="Letendre F."/>
            <person name="LeVine R."/>
            <person name="Lipovsky A."/>
            <person name="Liu X."/>
            <person name="Liu J."/>
            <person name="Liu S."/>
            <person name="Lokyitsang T."/>
            <person name="Lokyitsang Y."/>
            <person name="Lubonja R."/>
            <person name="Lui A."/>
            <person name="MacDonald P."/>
            <person name="Magnisalis V."/>
            <person name="Maru K."/>
            <person name="Matthews C."/>
            <person name="McCusker W."/>
            <person name="McDonough S."/>
            <person name="Mehta T."/>
            <person name="Meldrim J."/>
            <person name="Meneus L."/>
            <person name="Mihai O."/>
            <person name="Mihalev A."/>
            <person name="Mihova T."/>
            <person name="Mittelman R."/>
            <person name="Mlenga V."/>
            <person name="Montmayeur A."/>
            <person name="Mulrain L."/>
            <person name="Navidi A."/>
            <person name="Naylor J."/>
            <person name="Negash T."/>
            <person name="Nguyen T."/>
            <person name="Nguyen N."/>
            <person name="Nicol R."/>
            <person name="Norbu C."/>
            <person name="Norbu N."/>
            <person name="Novod N."/>
            <person name="O'Neill B."/>
            <person name="Osman S."/>
            <person name="Markiewicz E."/>
            <person name="Oyono O.L."/>
            <person name="Patti C."/>
            <person name="Phunkhang P."/>
            <person name="Pierre F."/>
            <person name="Priest M."/>
            <person name="Raghuraman S."/>
            <person name="Rege F."/>
            <person name="Reyes R."/>
            <person name="Rise C."/>
            <person name="Rogov P."/>
            <person name="Ross K."/>
            <person name="Ryan E."/>
            <person name="Settipalli S."/>
            <person name="Shea T."/>
            <person name="Sherpa N."/>
            <person name="Shi L."/>
            <person name="Shih D."/>
            <person name="Sparrow T."/>
            <person name="Spaulding J."/>
            <person name="Stalker J."/>
            <person name="Stange-Thomann N."/>
            <person name="Stavropoulos S."/>
            <person name="Stone C."/>
            <person name="Strader C."/>
            <person name="Tesfaye S."/>
            <person name="Thomson T."/>
            <person name="Thoulutsang Y."/>
            <person name="Thoulutsang D."/>
            <person name="Topham K."/>
            <person name="Topping I."/>
            <person name="Tsamla T."/>
            <person name="Vassiliev H."/>
            <person name="Vo A."/>
            <person name="Wangchuk T."/>
            <person name="Wangdi T."/>
            <person name="Weiand M."/>
            <person name="Wilkinson J."/>
            <person name="Wilson A."/>
            <person name="Yadav S."/>
            <person name="Young G."/>
            <person name="Yu Q."/>
            <person name="Zembek L."/>
            <person name="Zhong D."/>
            <person name="Zimmer A."/>
            <person name="Zwirko Z."/>
            <person name="Jaffe D.B."/>
            <person name="Alvarez P."/>
            <person name="Brockman W."/>
            <person name="Butler J."/>
            <person name="Chin C."/>
            <person name="Gnerre S."/>
            <person name="Grabherr M."/>
            <person name="Kleber M."/>
            <person name="Mauceli E."/>
            <person name="MacCallum I."/>
        </authorList>
    </citation>
    <scope>NUCLEOTIDE SEQUENCE [LARGE SCALE GENOMIC DNA]</scope>
    <source>
        <strain evidence="5">Tucson 14024-0371.13</strain>
    </source>
</reference>
<accession>A0A0P8ZKZ8</accession>
<dbReference type="InParanoid" id="A0A0P8ZKZ8"/>
<dbReference type="AlphaFoldDB" id="A0A0P8ZKZ8"/>
<feature type="signal peptide" evidence="3">
    <location>
        <begin position="1"/>
        <end position="16"/>
    </location>
</feature>
<keyword evidence="3" id="KW-0732">Signal</keyword>
<feature type="coiled-coil region" evidence="1">
    <location>
        <begin position="107"/>
        <end position="134"/>
    </location>
</feature>
<proteinExistence type="predicted"/>